<protein>
    <recommendedName>
        <fullName evidence="2">CRISPR type III-associated protein domain-containing protein</fullName>
    </recommendedName>
</protein>
<gene>
    <name evidence="3" type="ORF">EZS27_036042</name>
</gene>
<feature type="non-terminal residue" evidence="3">
    <location>
        <position position="1"/>
    </location>
</feature>
<evidence type="ECO:0000256" key="1">
    <source>
        <dbReference type="ARBA" id="ARBA00023118"/>
    </source>
</evidence>
<dbReference type="Pfam" id="PF03787">
    <property type="entry name" value="RAMPs"/>
    <property type="match status" value="1"/>
</dbReference>
<dbReference type="EMBL" id="SNRY01006195">
    <property type="protein sequence ID" value="KAA6313139.1"/>
    <property type="molecule type" value="Genomic_DNA"/>
</dbReference>
<dbReference type="PANTHER" id="PTHR39965">
    <property type="entry name" value="CRISPR SYSTEM CMR SUBUNIT CMR6"/>
    <property type="match status" value="1"/>
</dbReference>
<accession>A0A5J4PWQ4</accession>
<comment type="caution">
    <text evidence="3">The sequence shown here is derived from an EMBL/GenBank/DDBJ whole genome shotgun (WGS) entry which is preliminary data.</text>
</comment>
<organism evidence="3">
    <name type="scientific">termite gut metagenome</name>
    <dbReference type="NCBI Taxonomy" id="433724"/>
    <lineage>
        <taxon>unclassified sequences</taxon>
        <taxon>metagenomes</taxon>
        <taxon>organismal metagenomes</taxon>
    </lineage>
</organism>
<sequence length="108" mass="12386">TSKKPAPNRILGMDAITPHIKEGMSYSKSMLKNPVPIPFLKVLPGVEFTFEFMIQDHTKQNNHLLKKEDKENLFKQILLDFGVGAKTNVGYGQFKTRNREDEINLKKL</sequence>
<dbReference type="InterPro" id="IPR010172">
    <property type="entry name" value="CRISPR-assoc_prot_TM1791"/>
</dbReference>
<name>A0A5J4PWQ4_9ZZZZ</name>
<dbReference type="PANTHER" id="PTHR39965:SF1">
    <property type="entry name" value="CRISPR SYSTEM CMR SUBUNIT CMR6"/>
    <property type="match status" value="1"/>
</dbReference>
<proteinExistence type="predicted"/>
<dbReference type="InterPro" id="IPR005537">
    <property type="entry name" value="RAMP_III_fam"/>
</dbReference>
<evidence type="ECO:0000259" key="2">
    <source>
        <dbReference type="Pfam" id="PF03787"/>
    </source>
</evidence>
<keyword evidence="1" id="KW-0051">Antiviral defense</keyword>
<reference evidence="3" key="1">
    <citation type="submission" date="2019-03" db="EMBL/GenBank/DDBJ databases">
        <title>Single cell metagenomics reveals metabolic interactions within the superorganism composed of flagellate Streblomastix strix and complex community of Bacteroidetes bacteria on its surface.</title>
        <authorList>
            <person name="Treitli S.C."/>
            <person name="Kolisko M."/>
            <person name="Husnik F."/>
            <person name="Keeling P."/>
            <person name="Hampl V."/>
        </authorList>
    </citation>
    <scope>NUCLEOTIDE SEQUENCE</scope>
    <source>
        <strain evidence="3">STM</strain>
    </source>
</reference>
<dbReference type="NCBIfam" id="TIGR01898">
    <property type="entry name" value="cas_TM1791_cmr6"/>
    <property type="match status" value="1"/>
</dbReference>
<dbReference type="GO" id="GO:0051607">
    <property type="term" value="P:defense response to virus"/>
    <property type="evidence" value="ECO:0007669"/>
    <property type="project" value="UniProtKB-KW"/>
</dbReference>
<feature type="domain" description="CRISPR type III-associated protein" evidence="2">
    <location>
        <begin position="41"/>
        <end position="95"/>
    </location>
</feature>
<dbReference type="AlphaFoldDB" id="A0A5J4PWQ4"/>
<evidence type="ECO:0000313" key="3">
    <source>
        <dbReference type="EMBL" id="KAA6313139.1"/>
    </source>
</evidence>